<gene>
    <name evidence="1" type="ORF">FB561_7316</name>
</gene>
<organism evidence="1 2">
    <name type="scientific">Kribbella amoyensis</name>
    <dbReference type="NCBI Taxonomy" id="996641"/>
    <lineage>
        <taxon>Bacteria</taxon>
        <taxon>Bacillati</taxon>
        <taxon>Actinomycetota</taxon>
        <taxon>Actinomycetes</taxon>
        <taxon>Propionibacteriales</taxon>
        <taxon>Kribbellaceae</taxon>
        <taxon>Kribbella</taxon>
    </lineage>
</organism>
<evidence type="ECO:0000313" key="1">
    <source>
        <dbReference type="EMBL" id="TWD73427.1"/>
    </source>
</evidence>
<name>A0A561B3J7_9ACTN</name>
<dbReference type="EMBL" id="VIVK01000003">
    <property type="protein sequence ID" value="TWD73427.1"/>
    <property type="molecule type" value="Genomic_DNA"/>
</dbReference>
<accession>A0A561B3J7</accession>
<protein>
    <submittedName>
        <fullName evidence="1">Uncharacterized protein</fullName>
    </submittedName>
</protein>
<evidence type="ECO:0000313" key="2">
    <source>
        <dbReference type="Proteomes" id="UP000318380"/>
    </source>
</evidence>
<reference evidence="1 2" key="1">
    <citation type="submission" date="2019-06" db="EMBL/GenBank/DDBJ databases">
        <title>Sequencing the genomes of 1000 actinobacteria strains.</title>
        <authorList>
            <person name="Klenk H.-P."/>
        </authorList>
    </citation>
    <scope>NUCLEOTIDE SEQUENCE [LARGE SCALE GENOMIC DNA]</scope>
    <source>
        <strain evidence="1 2">DSM 24683</strain>
    </source>
</reference>
<dbReference type="Proteomes" id="UP000318380">
    <property type="component" value="Unassembled WGS sequence"/>
</dbReference>
<sequence>MDGRTPRGMKTQDRPLDEDDLAMADLAEITDWTRIAGPDDDAAGPEVVRALVYRVMNATDWKPWPLEPGEVIDEAMASWGFTTRRGITMIVFAGLTFSDCPDSGWSAYDIGPDDIAAAEKGLDAAWPDHLALARKHWGEPDYLGDDSAPMFADEWEPGAGSGRRHLAVWLRTGAQYHLYSNKPTRQPLSTAVGVNYSVYID</sequence>
<comment type="caution">
    <text evidence="1">The sequence shown here is derived from an EMBL/GenBank/DDBJ whole genome shotgun (WGS) entry which is preliminary data.</text>
</comment>
<dbReference type="AlphaFoldDB" id="A0A561B3J7"/>
<keyword evidence="2" id="KW-1185">Reference proteome</keyword>
<proteinExistence type="predicted"/>